<feature type="non-terminal residue" evidence="2">
    <location>
        <position position="1"/>
    </location>
</feature>
<accession>A0AAV5S900</accession>
<feature type="compositionally biased region" description="Low complexity" evidence="1">
    <location>
        <begin position="99"/>
        <end position="108"/>
    </location>
</feature>
<dbReference type="Proteomes" id="UP001432027">
    <property type="component" value="Unassembled WGS sequence"/>
</dbReference>
<gene>
    <name evidence="2" type="ORF">PENTCL1PPCAC_1721</name>
</gene>
<evidence type="ECO:0000313" key="3">
    <source>
        <dbReference type="Proteomes" id="UP001432027"/>
    </source>
</evidence>
<evidence type="ECO:0000313" key="2">
    <source>
        <dbReference type="EMBL" id="GMS79546.1"/>
    </source>
</evidence>
<protein>
    <submittedName>
        <fullName evidence="2">Uncharacterized protein</fullName>
    </submittedName>
</protein>
<dbReference type="EMBL" id="BTSX01000001">
    <property type="protein sequence ID" value="GMS79546.1"/>
    <property type="molecule type" value="Genomic_DNA"/>
</dbReference>
<dbReference type="AlphaFoldDB" id="A0AAV5S900"/>
<evidence type="ECO:0000256" key="1">
    <source>
        <dbReference type="SAM" id="MobiDB-lite"/>
    </source>
</evidence>
<sequence>STLYNEHLLCFSSLLRSHLGIDSSILRSSGSLLRSLLRYRRPRSPCACRSDVGPCLCSSDGRCSSRLRSPSCCCTCIRSPPGRCCSSRFRSPRSRSSRARTGSRSTSRNRTHCSPCRPRDGCPCYAPGLRCPNDGCPCLRCPHGCCCPGPCSHRTRPGRIRPCLRSFRLSRLFHRIEQGKEVGIRRIARLQIIDCLFVQIW</sequence>
<reference evidence="2" key="1">
    <citation type="submission" date="2023-10" db="EMBL/GenBank/DDBJ databases">
        <title>Genome assembly of Pristionchus species.</title>
        <authorList>
            <person name="Yoshida K."/>
            <person name="Sommer R.J."/>
        </authorList>
    </citation>
    <scope>NUCLEOTIDE SEQUENCE</scope>
    <source>
        <strain evidence="2">RS0144</strain>
    </source>
</reference>
<proteinExistence type="predicted"/>
<comment type="caution">
    <text evidence="2">The sequence shown here is derived from an EMBL/GenBank/DDBJ whole genome shotgun (WGS) entry which is preliminary data.</text>
</comment>
<feature type="region of interest" description="Disordered" evidence="1">
    <location>
        <begin position="87"/>
        <end position="112"/>
    </location>
</feature>
<organism evidence="2 3">
    <name type="scientific">Pristionchus entomophagus</name>
    <dbReference type="NCBI Taxonomy" id="358040"/>
    <lineage>
        <taxon>Eukaryota</taxon>
        <taxon>Metazoa</taxon>
        <taxon>Ecdysozoa</taxon>
        <taxon>Nematoda</taxon>
        <taxon>Chromadorea</taxon>
        <taxon>Rhabditida</taxon>
        <taxon>Rhabditina</taxon>
        <taxon>Diplogasteromorpha</taxon>
        <taxon>Diplogasteroidea</taxon>
        <taxon>Neodiplogasteridae</taxon>
        <taxon>Pristionchus</taxon>
    </lineage>
</organism>
<name>A0AAV5S900_9BILA</name>
<keyword evidence="3" id="KW-1185">Reference proteome</keyword>